<dbReference type="EMBL" id="FNCQ01000007">
    <property type="protein sequence ID" value="SDG68665.1"/>
    <property type="molecule type" value="Genomic_DNA"/>
</dbReference>
<name>A0A1G7W9L4_9BACT</name>
<keyword evidence="1" id="KW-1133">Transmembrane helix</keyword>
<sequence>MVNDTIVNARNFSDRLCNEVILFSNDFARDLGVTYGELWAGITIFVVFMIVFYNVTLLFSLYSPKLKKAIKYTYWTIHGLIVLFLFFIFLLIGVAARADNELGRPFIGTKEIIIK</sequence>
<dbReference type="Proteomes" id="UP000198779">
    <property type="component" value="Unassembled WGS sequence"/>
</dbReference>
<organism evidence="2 3">
    <name type="scientific">Prevotella communis</name>
    <dbReference type="NCBI Taxonomy" id="2913614"/>
    <lineage>
        <taxon>Bacteria</taxon>
        <taxon>Pseudomonadati</taxon>
        <taxon>Bacteroidota</taxon>
        <taxon>Bacteroidia</taxon>
        <taxon>Bacteroidales</taxon>
        <taxon>Prevotellaceae</taxon>
        <taxon>Prevotella</taxon>
    </lineage>
</organism>
<accession>A0A1G7W9L4</accession>
<dbReference type="RefSeq" id="WP_091817146.1">
    <property type="nucleotide sequence ID" value="NZ_FNCQ01000007.1"/>
</dbReference>
<proteinExistence type="predicted"/>
<dbReference type="STRING" id="645274.SAMN04487901_107107"/>
<evidence type="ECO:0000256" key="1">
    <source>
        <dbReference type="SAM" id="Phobius"/>
    </source>
</evidence>
<feature type="transmembrane region" description="Helical" evidence="1">
    <location>
        <begin position="74"/>
        <end position="96"/>
    </location>
</feature>
<gene>
    <name evidence="2" type="ORF">SAMN04487901_107107</name>
</gene>
<protein>
    <submittedName>
        <fullName evidence="2">Uncharacterized protein</fullName>
    </submittedName>
</protein>
<feature type="transmembrane region" description="Helical" evidence="1">
    <location>
        <begin position="38"/>
        <end position="62"/>
    </location>
</feature>
<dbReference type="AlphaFoldDB" id="A0A1G7W9L4"/>
<keyword evidence="1" id="KW-0472">Membrane</keyword>
<keyword evidence="1" id="KW-0812">Transmembrane</keyword>
<keyword evidence="3" id="KW-1185">Reference proteome</keyword>
<evidence type="ECO:0000313" key="3">
    <source>
        <dbReference type="Proteomes" id="UP000198779"/>
    </source>
</evidence>
<evidence type="ECO:0000313" key="2">
    <source>
        <dbReference type="EMBL" id="SDG68665.1"/>
    </source>
</evidence>
<reference evidence="3" key="1">
    <citation type="submission" date="2016-10" db="EMBL/GenBank/DDBJ databases">
        <authorList>
            <person name="Varghese N."/>
            <person name="Submissions S."/>
        </authorList>
    </citation>
    <scope>NUCLEOTIDE SEQUENCE [LARGE SCALE GENOMIC DNA]</scope>
    <source>
        <strain evidence="3">BP1-148</strain>
    </source>
</reference>